<keyword evidence="2" id="KW-0808">Transferase</keyword>
<dbReference type="Gene3D" id="3.40.630.30">
    <property type="match status" value="1"/>
</dbReference>
<dbReference type="STRING" id="1195236.CTER_2859"/>
<dbReference type="PROSITE" id="PS51186">
    <property type="entry name" value="GNAT"/>
    <property type="match status" value="1"/>
</dbReference>
<dbReference type="InterPro" id="IPR016181">
    <property type="entry name" value="Acyl_CoA_acyltransferase"/>
</dbReference>
<name>S0FI61_RUMCE</name>
<dbReference type="eggNOG" id="COG0456">
    <property type="taxonomic scope" value="Bacteria"/>
</dbReference>
<dbReference type="AlphaFoldDB" id="S0FI61"/>
<dbReference type="Proteomes" id="UP000014155">
    <property type="component" value="Unassembled WGS sequence"/>
</dbReference>
<dbReference type="PATRIC" id="fig|1195236.3.peg.3180"/>
<dbReference type="InterPro" id="IPR000182">
    <property type="entry name" value="GNAT_dom"/>
</dbReference>
<dbReference type="Pfam" id="PF00583">
    <property type="entry name" value="Acetyltransf_1"/>
    <property type="match status" value="1"/>
</dbReference>
<dbReference type="CDD" id="cd04301">
    <property type="entry name" value="NAT_SF"/>
    <property type="match status" value="1"/>
</dbReference>
<comment type="caution">
    <text evidence="2">The sequence shown here is derived from an EMBL/GenBank/DDBJ whole genome shotgun (WGS) entry which is preliminary data.</text>
</comment>
<dbReference type="GO" id="GO:0016747">
    <property type="term" value="F:acyltransferase activity, transferring groups other than amino-acyl groups"/>
    <property type="evidence" value="ECO:0007669"/>
    <property type="project" value="InterPro"/>
</dbReference>
<gene>
    <name evidence="2" type="ORF">CTER_2859</name>
</gene>
<accession>S0FI61</accession>
<evidence type="ECO:0000259" key="1">
    <source>
        <dbReference type="PROSITE" id="PS51186"/>
    </source>
</evidence>
<proteinExistence type="predicted"/>
<dbReference type="EMBL" id="AORV01000040">
    <property type="protein sequence ID" value="EMS71282.1"/>
    <property type="molecule type" value="Genomic_DNA"/>
</dbReference>
<reference evidence="2 3" key="1">
    <citation type="journal article" date="2013" name="Genome Announc.">
        <title>Draft Genome Sequence of the Cellulolytic, Mesophilic, Anaerobic Bacterium Clostridium termitidis Strain CT1112 (DSM 5398).</title>
        <authorList>
            <person name="Lal S."/>
            <person name="Ramachandran U."/>
            <person name="Zhang X."/>
            <person name="Munir R."/>
            <person name="Sparling R."/>
            <person name="Levin D.B."/>
        </authorList>
    </citation>
    <scope>NUCLEOTIDE SEQUENCE [LARGE SCALE GENOMIC DNA]</scope>
    <source>
        <strain evidence="2 3">CT1112</strain>
    </source>
</reference>
<sequence length="161" mass="18137">MFEYYTDYNVLRKDFVPENKAGYFDIQLLTQDSAAIYMELHNEAFLSVPLSVLIDEGEMDRILADPNTDAGLFVKDGMIYGTFEIQYGDIPEISAFSISGSRQGQGYGKLALKTIEQYLESRGYNSVELSVAGRNKRACSLYSDCGYALKKHVSTWYTATK</sequence>
<evidence type="ECO:0000313" key="2">
    <source>
        <dbReference type="EMBL" id="EMS71282.1"/>
    </source>
</evidence>
<feature type="domain" description="N-acetyltransferase" evidence="1">
    <location>
        <begin position="24"/>
        <end position="161"/>
    </location>
</feature>
<organism evidence="2 3">
    <name type="scientific">Ruminiclostridium cellobioparum subsp. termitidis CT1112</name>
    <dbReference type="NCBI Taxonomy" id="1195236"/>
    <lineage>
        <taxon>Bacteria</taxon>
        <taxon>Bacillati</taxon>
        <taxon>Bacillota</taxon>
        <taxon>Clostridia</taxon>
        <taxon>Eubacteriales</taxon>
        <taxon>Oscillospiraceae</taxon>
        <taxon>Ruminiclostridium</taxon>
    </lineage>
</organism>
<dbReference type="SUPFAM" id="SSF55729">
    <property type="entry name" value="Acyl-CoA N-acyltransferases (Nat)"/>
    <property type="match status" value="1"/>
</dbReference>
<evidence type="ECO:0000313" key="3">
    <source>
        <dbReference type="Proteomes" id="UP000014155"/>
    </source>
</evidence>
<keyword evidence="3" id="KW-1185">Reference proteome</keyword>
<protein>
    <submittedName>
        <fullName evidence="2">Acetyltransferase (GNAT) family</fullName>
    </submittedName>
</protein>